<comment type="caution">
    <text evidence="9">The sequence shown here is derived from an EMBL/GenBank/DDBJ whole genome shotgun (WGS) entry which is preliminary data.</text>
</comment>
<keyword evidence="7 9" id="KW-0224">Dipeptidase</keyword>
<comment type="similarity">
    <text evidence="2">Belongs to the peptidase M20A family.</text>
</comment>
<dbReference type="EC" id="3.4.13.-" evidence="9"/>
<dbReference type="PANTHER" id="PTHR43808:SF31">
    <property type="entry name" value="N-ACETYL-L-CITRULLINE DEACETYLASE"/>
    <property type="match status" value="1"/>
</dbReference>
<dbReference type="InterPro" id="IPR050072">
    <property type="entry name" value="Peptidase_M20A"/>
</dbReference>
<dbReference type="GO" id="GO:0008270">
    <property type="term" value="F:zinc ion binding"/>
    <property type="evidence" value="ECO:0007669"/>
    <property type="project" value="InterPro"/>
</dbReference>
<dbReference type="Pfam" id="PF01546">
    <property type="entry name" value="Peptidase_M20"/>
    <property type="match status" value="1"/>
</dbReference>
<dbReference type="GO" id="GO:0008777">
    <property type="term" value="F:acetylornithine deacetylase activity"/>
    <property type="evidence" value="ECO:0007669"/>
    <property type="project" value="TreeGrafter"/>
</dbReference>
<dbReference type="PANTHER" id="PTHR43808">
    <property type="entry name" value="ACETYLORNITHINE DEACETYLASE"/>
    <property type="match status" value="1"/>
</dbReference>
<gene>
    <name evidence="9" type="ORF">IAD17_04170</name>
</gene>
<evidence type="ECO:0000256" key="1">
    <source>
        <dbReference type="ARBA" id="ARBA00001947"/>
    </source>
</evidence>
<sequence>MTDEELKSQVDAYVDEVWEAAVSDMDLLIQVESVEDKDHAALGMPFGPNPKEALVRALAIAQRLGLEAHDCEGYIGYADLPGESATQIATIAHADIVPVGTGWTFDPLHVTRKDGCLIGRGVADDKSPLVLSLYAAHFLKRLADEADKPFPYTLRCLVGVNEETGMEDVEWYLKHYDQPAFLFTPDANFPLIFGEKGRIQAAISSADLGDNGVIVSLDGGTVANAVPGLAEAVVRADASSLSAEENIEIVPEGEGLTRIVAHGKGGHASLPDGTVNAIGLLVDYLLEHDLCSEAERQALELEHAILSSTDGSTLGIASSDKHFGPLTCIGGTAHLKDGVLTQTIDSRYPTSITAEEIEEKLTQLASPYGASVKIQSNMVPFLTDPETPEVQTLVRTYNELSGDNGKAFTIGGGTYARHFARAVAFGPDVEGAPRPAWLGYEHGADEGMPEEQLKLALKIYIVSLVRLMELDL</sequence>
<dbReference type="GO" id="GO:0016805">
    <property type="term" value="F:dipeptidase activity"/>
    <property type="evidence" value="ECO:0007669"/>
    <property type="project" value="UniProtKB-KW"/>
</dbReference>
<evidence type="ECO:0000256" key="4">
    <source>
        <dbReference type="ARBA" id="ARBA00022723"/>
    </source>
</evidence>
<name>A0A9D1L4R4_9ACTN</name>
<keyword evidence="8" id="KW-0482">Metalloprotease</keyword>
<keyword evidence="6" id="KW-0862">Zinc</keyword>
<dbReference type="GO" id="GO:0008237">
    <property type="term" value="F:metallopeptidase activity"/>
    <property type="evidence" value="ECO:0007669"/>
    <property type="project" value="UniProtKB-KW"/>
</dbReference>
<evidence type="ECO:0000313" key="10">
    <source>
        <dbReference type="Proteomes" id="UP000824078"/>
    </source>
</evidence>
<dbReference type="EMBL" id="DVMQ01000014">
    <property type="protein sequence ID" value="HIU24095.1"/>
    <property type="molecule type" value="Genomic_DNA"/>
</dbReference>
<reference evidence="9" key="1">
    <citation type="submission" date="2020-10" db="EMBL/GenBank/DDBJ databases">
        <authorList>
            <person name="Gilroy R."/>
        </authorList>
    </citation>
    <scope>NUCLEOTIDE SEQUENCE</scope>
    <source>
        <strain evidence="9">ChiHjej12B11-29160</strain>
    </source>
</reference>
<proteinExistence type="inferred from homology"/>
<dbReference type="InterPro" id="IPR036264">
    <property type="entry name" value="Bact_exopeptidase_dim_dom"/>
</dbReference>
<dbReference type="Gene3D" id="3.40.630.10">
    <property type="entry name" value="Zn peptidases"/>
    <property type="match status" value="1"/>
</dbReference>
<dbReference type="AlphaFoldDB" id="A0A9D1L4R4"/>
<accession>A0A9D1L4R4</accession>
<evidence type="ECO:0000256" key="3">
    <source>
        <dbReference type="ARBA" id="ARBA00022670"/>
    </source>
</evidence>
<organism evidence="9 10">
    <name type="scientific">Candidatus Coprovicinus avistercoris</name>
    <dbReference type="NCBI Taxonomy" id="2840754"/>
    <lineage>
        <taxon>Bacteria</taxon>
        <taxon>Bacillati</taxon>
        <taxon>Actinomycetota</taxon>
        <taxon>Coriobacteriia</taxon>
        <taxon>Coriobacteriales</taxon>
        <taxon>Coriobacteriaceae</taxon>
        <taxon>Coriobacteriaceae incertae sedis</taxon>
        <taxon>Candidatus Coprovicinus</taxon>
    </lineage>
</organism>
<comment type="cofactor">
    <cofactor evidence="1">
        <name>Zn(2+)</name>
        <dbReference type="ChEBI" id="CHEBI:29105"/>
    </cofactor>
</comment>
<reference evidence="9" key="2">
    <citation type="journal article" date="2021" name="PeerJ">
        <title>Extensive microbial diversity within the chicken gut microbiome revealed by metagenomics and culture.</title>
        <authorList>
            <person name="Gilroy R."/>
            <person name="Ravi A."/>
            <person name="Getino M."/>
            <person name="Pursley I."/>
            <person name="Horton D.L."/>
            <person name="Alikhan N.F."/>
            <person name="Baker D."/>
            <person name="Gharbi K."/>
            <person name="Hall N."/>
            <person name="Watson M."/>
            <person name="Adriaenssens E.M."/>
            <person name="Foster-Nyarko E."/>
            <person name="Jarju S."/>
            <person name="Secka A."/>
            <person name="Antonio M."/>
            <person name="Oren A."/>
            <person name="Chaudhuri R.R."/>
            <person name="La Ragione R."/>
            <person name="Hildebrand F."/>
            <person name="Pallen M.J."/>
        </authorList>
    </citation>
    <scope>NUCLEOTIDE SEQUENCE</scope>
    <source>
        <strain evidence="9">ChiHjej12B11-29160</strain>
    </source>
</reference>
<keyword evidence="4" id="KW-0479">Metal-binding</keyword>
<dbReference type="InterPro" id="IPR010964">
    <property type="entry name" value="M20A_pepV-rel"/>
</dbReference>
<dbReference type="Gene3D" id="3.30.70.360">
    <property type="match status" value="2"/>
</dbReference>
<dbReference type="Proteomes" id="UP000824078">
    <property type="component" value="Unassembled WGS sequence"/>
</dbReference>
<evidence type="ECO:0000313" key="9">
    <source>
        <dbReference type="EMBL" id="HIU24095.1"/>
    </source>
</evidence>
<keyword evidence="3" id="KW-0645">Protease</keyword>
<dbReference type="SUPFAM" id="SSF53187">
    <property type="entry name" value="Zn-dependent exopeptidases"/>
    <property type="match status" value="1"/>
</dbReference>
<evidence type="ECO:0000256" key="8">
    <source>
        <dbReference type="ARBA" id="ARBA00023049"/>
    </source>
</evidence>
<dbReference type="GO" id="GO:0006526">
    <property type="term" value="P:L-arginine biosynthetic process"/>
    <property type="evidence" value="ECO:0007669"/>
    <property type="project" value="TreeGrafter"/>
</dbReference>
<evidence type="ECO:0000256" key="7">
    <source>
        <dbReference type="ARBA" id="ARBA00022997"/>
    </source>
</evidence>
<dbReference type="InterPro" id="IPR002933">
    <property type="entry name" value="Peptidase_M20"/>
</dbReference>
<evidence type="ECO:0000256" key="6">
    <source>
        <dbReference type="ARBA" id="ARBA00022833"/>
    </source>
</evidence>
<evidence type="ECO:0000256" key="5">
    <source>
        <dbReference type="ARBA" id="ARBA00022801"/>
    </source>
</evidence>
<evidence type="ECO:0000256" key="2">
    <source>
        <dbReference type="ARBA" id="ARBA00006247"/>
    </source>
</evidence>
<protein>
    <submittedName>
        <fullName evidence="9">Sapep family Mn(2+)-dependent dipeptidase</fullName>
        <ecNumber evidence="9">3.4.13.-</ecNumber>
    </submittedName>
</protein>
<dbReference type="NCBIfam" id="TIGR01887">
    <property type="entry name" value="dipeptidaselike"/>
    <property type="match status" value="1"/>
</dbReference>
<keyword evidence="5 9" id="KW-0378">Hydrolase</keyword>
<dbReference type="GO" id="GO:0006508">
    <property type="term" value="P:proteolysis"/>
    <property type="evidence" value="ECO:0007669"/>
    <property type="project" value="UniProtKB-KW"/>
</dbReference>
<dbReference type="SUPFAM" id="SSF55031">
    <property type="entry name" value="Bacterial exopeptidase dimerisation domain"/>
    <property type="match status" value="1"/>
</dbReference>